<keyword evidence="5" id="KW-0732">Signal</keyword>
<keyword evidence="3" id="KW-0720">Serine protease</keyword>
<feature type="chain" id="PRO_5043709175" description="Peptidase S1 domain-containing protein" evidence="5">
    <location>
        <begin position="18"/>
        <end position="277"/>
    </location>
</feature>
<dbReference type="SMART" id="SM00020">
    <property type="entry name" value="Tryp_SPc"/>
    <property type="match status" value="1"/>
</dbReference>
<accession>A0AAV7HQA2</accession>
<proteinExistence type="predicted"/>
<dbReference type="Pfam" id="PF00089">
    <property type="entry name" value="Trypsin"/>
    <property type="match status" value="1"/>
</dbReference>
<dbReference type="EMBL" id="JAHXZJ010002982">
    <property type="protein sequence ID" value="KAH0534240.1"/>
    <property type="molecule type" value="Genomic_DNA"/>
</dbReference>
<feature type="signal peptide" evidence="5">
    <location>
        <begin position="1"/>
        <end position="17"/>
    </location>
</feature>
<keyword evidence="1" id="KW-0645">Protease</keyword>
<dbReference type="InterPro" id="IPR009003">
    <property type="entry name" value="Peptidase_S1_PA"/>
</dbReference>
<dbReference type="Proteomes" id="UP000826195">
    <property type="component" value="Unassembled WGS sequence"/>
</dbReference>
<dbReference type="InterPro" id="IPR043504">
    <property type="entry name" value="Peptidase_S1_PA_chymotrypsin"/>
</dbReference>
<evidence type="ECO:0000313" key="8">
    <source>
        <dbReference type="Proteomes" id="UP000826195"/>
    </source>
</evidence>
<evidence type="ECO:0000256" key="5">
    <source>
        <dbReference type="SAM" id="SignalP"/>
    </source>
</evidence>
<evidence type="ECO:0000256" key="4">
    <source>
        <dbReference type="ARBA" id="ARBA00023157"/>
    </source>
</evidence>
<organism evidence="7 8">
    <name type="scientific">Cotesia glomerata</name>
    <name type="common">Lepidopteran parasitic wasp</name>
    <name type="synonym">Apanteles glomeratus</name>
    <dbReference type="NCBI Taxonomy" id="32391"/>
    <lineage>
        <taxon>Eukaryota</taxon>
        <taxon>Metazoa</taxon>
        <taxon>Ecdysozoa</taxon>
        <taxon>Arthropoda</taxon>
        <taxon>Hexapoda</taxon>
        <taxon>Insecta</taxon>
        <taxon>Pterygota</taxon>
        <taxon>Neoptera</taxon>
        <taxon>Endopterygota</taxon>
        <taxon>Hymenoptera</taxon>
        <taxon>Apocrita</taxon>
        <taxon>Ichneumonoidea</taxon>
        <taxon>Braconidae</taxon>
        <taxon>Microgastrinae</taxon>
        <taxon>Cotesia</taxon>
    </lineage>
</organism>
<reference evidence="7 8" key="1">
    <citation type="journal article" date="2021" name="J. Hered.">
        <title>A chromosome-level genome assembly of the parasitoid wasp, Cotesia glomerata (Hymenoptera: Braconidae).</title>
        <authorList>
            <person name="Pinto B.J."/>
            <person name="Weis J.J."/>
            <person name="Gamble T."/>
            <person name="Ode P.J."/>
            <person name="Paul R."/>
            <person name="Zaspel J.M."/>
        </authorList>
    </citation>
    <scope>NUCLEOTIDE SEQUENCE [LARGE SCALE GENOMIC DNA]</scope>
    <source>
        <strain evidence="7">CgM1</strain>
    </source>
</reference>
<keyword evidence="4" id="KW-1015">Disulfide bond</keyword>
<dbReference type="PANTHER" id="PTHR24276">
    <property type="entry name" value="POLYSERASE-RELATED"/>
    <property type="match status" value="1"/>
</dbReference>
<dbReference type="SUPFAM" id="SSF50494">
    <property type="entry name" value="Trypsin-like serine proteases"/>
    <property type="match status" value="1"/>
</dbReference>
<keyword evidence="8" id="KW-1185">Reference proteome</keyword>
<dbReference type="InterPro" id="IPR001254">
    <property type="entry name" value="Trypsin_dom"/>
</dbReference>
<evidence type="ECO:0000256" key="2">
    <source>
        <dbReference type="ARBA" id="ARBA00022801"/>
    </source>
</evidence>
<dbReference type="PROSITE" id="PS50240">
    <property type="entry name" value="TRYPSIN_DOM"/>
    <property type="match status" value="1"/>
</dbReference>
<dbReference type="InterPro" id="IPR050430">
    <property type="entry name" value="Peptidase_S1"/>
</dbReference>
<protein>
    <recommendedName>
        <fullName evidence="6">Peptidase S1 domain-containing protein</fullName>
    </recommendedName>
</protein>
<comment type="caution">
    <text evidence="7">The sequence shown here is derived from an EMBL/GenBank/DDBJ whole genome shotgun (WGS) entry which is preliminary data.</text>
</comment>
<dbReference type="Gene3D" id="2.40.10.10">
    <property type="entry name" value="Trypsin-like serine proteases"/>
    <property type="match status" value="2"/>
</dbReference>
<dbReference type="GO" id="GO:0004252">
    <property type="term" value="F:serine-type endopeptidase activity"/>
    <property type="evidence" value="ECO:0007669"/>
    <property type="project" value="InterPro"/>
</dbReference>
<evidence type="ECO:0000259" key="6">
    <source>
        <dbReference type="PROSITE" id="PS50240"/>
    </source>
</evidence>
<dbReference type="PANTHER" id="PTHR24276:SF91">
    <property type="entry name" value="AT26814P-RELATED"/>
    <property type="match status" value="1"/>
</dbReference>
<dbReference type="GO" id="GO:0006508">
    <property type="term" value="P:proteolysis"/>
    <property type="evidence" value="ECO:0007669"/>
    <property type="project" value="UniProtKB-KW"/>
</dbReference>
<evidence type="ECO:0000313" key="7">
    <source>
        <dbReference type="EMBL" id="KAH0534240.1"/>
    </source>
</evidence>
<evidence type="ECO:0000256" key="3">
    <source>
        <dbReference type="ARBA" id="ARBA00022825"/>
    </source>
</evidence>
<keyword evidence="2" id="KW-0378">Hydrolase</keyword>
<dbReference type="FunFam" id="2.40.10.10:FF:000068">
    <property type="entry name" value="transmembrane protease serine 2"/>
    <property type="match status" value="1"/>
</dbReference>
<name>A0AAV7HQA2_COTGL</name>
<evidence type="ECO:0000256" key="1">
    <source>
        <dbReference type="ARBA" id="ARBA00022670"/>
    </source>
</evidence>
<feature type="domain" description="Peptidase S1" evidence="6">
    <location>
        <begin position="51"/>
        <end position="272"/>
    </location>
</feature>
<sequence>MSLKLVIVFTYVVSISALSLPTSQYDVVQDPIEFNENATNTAIIKEEIPGWHVSVRIRNVHYCNGAIIHNNWVVTSAQCIFNCDSMKSMVTVQSMTPKTNNSTNIHKVIKYIMHEGFKLNECNLPINDIGLLQIENSFFFYGPVPAKIIKISSPVTVPSDTKMDVSGWEYGVINNKAAEMGKVDQWMTIGNQQCLAYYYSLNVMLTSQFCAVYTQQTVENPCSFVDLGSPMVLDGRLVGIKSWKMNCTLFPHSPTMFTNVRVYYDWIRAKVGNAVSL</sequence>
<gene>
    <name evidence="7" type="ORF">KQX54_001751</name>
</gene>
<dbReference type="AlphaFoldDB" id="A0AAV7HQA2"/>